<name>A0ABY3CPT8_9FLAO</name>
<comment type="caution">
    <text evidence="2">The sequence shown here is derived from an EMBL/GenBank/DDBJ whole genome shotgun (WGS) entry which is preliminary data.</text>
</comment>
<gene>
    <name evidence="2" type="ORF">FNW12_01515</name>
</gene>
<keyword evidence="1" id="KW-1133">Transmembrane helix</keyword>
<proteinExistence type="predicted"/>
<sequence>MEEKKLKINTVKLSIVKNGKIFYYQKMYNEDSWTKIPKLNYEYCLKNNLSIATEIEKDSEGNIIFFKYINENSQQRREREKNEIKPKKQEIDNGKYISLIRKTLGKDGKYYFYDSSGYEKQLDEIRWTRIEEDFFNFILKNYKNDALKIKHNDNGEIIYMEFESSLKSSNQNKESKSNTKNKGCLLSFFFIILCFLSLFSIIQGSC</sequence>
<evidence type="ECO:0000256" key="1">
    <source>
        <dbReference type="SAM" id="Phobius"/>
    </source>
</evidence>
<evidence type="ECO:0000313" key="3">
    <source>
        <dbReference type="Proteomes" id="UP000318528"/>
    </source>
</evidence>
<protein>
    <submittedName>
        <fullName evidence="2">Uncharacterized protein</fullName>
    </submittedName>
</protein>
<dbReference type="RefSeq" id="WP_143386569.1">
    <property type="nucleotide sequence ID" value="NZ_VJZM01000006.1"/>
</dbReference>
<reference evidence="2 3" key="1">
    <citation type="submission" date="2019-07" db="EMBL/GenBank/DDBJ databases">
        <title>Novel species of Flavobacterium.</title>
        <authorList>
            <person name="Liu Q."/>
            <person name="Xin Y.-H."/>
        </authorList>
    </citation>
    <scope>NUCLEOTIDE SEQUENCE [LARGE SCALE GENOMIC DNA]</scope>
    <source>
        <strain evidence="2 3">GSP39</strain>
    </source>
</reference>
<dbReference type="Proteomes" id="UP000318528">
    <property type="component" value="Unassembled WGS sequence"/>
</dbReference>
<evidence type="ECO:0000313" key="2">
    <source>
        <dbReference type="EMBL" id="TRX09821.1"/>
    </source>
</evidence>
<accession>A0ABY3CPT8</accession>
<dbReference type="EMBL" id="VJZN01000002">
    <property type="protein sequence ID" value="TRX09821.1"/>
    <property type="molecule type" value="Genomic_DNA"/>
</dbReference>
<keyword evidence="1" id="KW-0812">Transmembrane</keyword>
<feature type="transmembrane region" description="Helical" evidence="1">
    <location>
        <begin position="183"/>
        <end position="202"/>
    </location>
</feature>
<organism evidence="2 3">
    <name type="scientific">Flavobacterium gawalongense</name>
    <dbReference type="NCBI Taxonomy" id="2594432"/>
    <lineage>
        <taxon>Bacteria</taxon>
        <taxon>Pseudomonadati</taxon>
        <taxon>Bacteroidota</taxon>
        <taxon>Flavobacteriia</taxon>
        <taxon>Flavobacteriales</taxon>
        <taxon>Flavobacteriaceae</taxon>
        <taxon>Flavobacterium</taxon>
    </lineage>
</organism>
<keyword evidence="3" id="KW-1185">Reference proteome</keyword>
<keyword evidence="1" id="KW-0472">Membrane</keyword>